<dbReference type="AlphaFoldDB" id="A0AAV9UXS5"/>
<accession>A0AAV9UXS5</accession>
<dbReference type="Proteomes" id="UP001375240">
    <property type="component" value="Unassembled WGS sequence"/>
</dbReference>
<gene>
    <name evidence="2" type="ORF">TWF696_005863</name>
</gene>
<evidence type="ECO:0000313" key="3">
    <source>
        <dbReference type="Proteomes" id="UP001375240"/>
    </source>
</evidence>
<protein>
    <recommendedName>
        <fullName evidence="4">F-box domain-containing protein</fullName>
    </recommendedName>
</protein>
<name>A0AAV9UXS5_9PEZI</name>
<feature type="compositionally biased region" description="Polar residues" evidence="1">
    <location>
        <begin position="15"/>
        <end position="26"/>
    </location>
</feature>
<dbReference type="EMBL" id="JAVHNQ010000004">
    <property type="protein sequence ID" value="KAK6349578.1"/>
    <property type="molecule type" value="Genomic_DNA"/>
</dbReference>
<evidence type="ECO:0000313" key="2">
    <source>
        <dbReference type="EMBL" id="KAK6349578.1"/>
    </source>
</evidence>
<comment type="caution">
    <text evidence="2">The sequence shown here is derived from an EMBL/GenBank/DDBJ whole genome shotgun (WGS) entry which is preliminary data.</text>
</comment>
<evidence type="ECO:0000256" key="1">
    <source>
        <dbReference type="SAM" id="MobiDB-lite"/>
    </source>
</evidence>
<sequence length="535" mass="60125">MANCSDTQQGHDTETNMQGTHLPTAQNAPPPAGPPAGGNNPASNPPFSGAPISTLGSLLRPVSVPTIAQMEVLRLLFSKMDMAVPSAPPTRPDLREISRVSRLLDDKIHIDPVPPPCLVRLLMALGMRRWWQSAIVKFIYNRDPRAHQGTHGQLSRQTGHSRTTLFDLPNEILAMIIDAPELGDMDRLRFGSTCALIMANTIPILYKYALLRYPVRNLDMNQNYHYVGHFVRELIIHIPANVVPVSLEAEYIPLYDILNKMTNLRSVTLYLDAPTSPTEAASLLRYLLATKPRLQNITLDMANITTSMYAYDSRTIYDLRRAIDDVATTAQEVDPTAQFVGAQIRSLSIAVKEQPGAYAIRDILQVFVGHSHRLKYLRALPRISPREELDLTALRSPQISQMTWVVTSPSRDLFATALRAVARPDTLLEARIVTIMTPHELLDCLQRATVTGLPFRNLSYVAINQVTERPTTFFEHDHHLRNSWEAVATRLLRSLPALDSVIISEQRQRNWHSPYRIGATKMDDDEIEFIYGIEI</sequence>
<feature type="compositionally biased region" description="Low complexity" evidence="1">
    <location>
        <begin position="37"/>
        <end position="49"/>
    </location>
</feature>
<evidence type="ECO:0008006" key="4">
    <source>
        <dbReference type="Google" id="ProtNLM"/>
    </source>
</evidence>
<organism evidence="2 3">
    <name type="scientific">Orbilia brochopaga</name>
    <dbReference type="NCBI Taxonomy" id="3140254"/>
    <lineage>
        <taxon>Eukaryota</taxon>
        <taxon>Fungi</taxon>
        <taxon>Dikarya</taxon>
        <taxon>Ascomycota</taxon>
        <taxon>Pezizomycotina</taxon>
        <taxon>Orbiliomycetes</taxon>
        <taxon>Orbiliales</taxon>
        <taxon>Orbiliaceae</taxon>
        <taxon>Orbilia</taxon>
    </lineage>
</organism>
<reference evidence="2 3" key="1">
    <citation type="submission" date="2019-10" db="EMBL/GenBank/DDBJ databases">
        <authorList>
            <person name="Palmer J.M."/>
        </authorList>
    </citation>
    <scope>NUCLEOTIDE SEQUENCE [LARGE SCALE GENOMIC DNA]</scope>
    <source>
        <strain evidence="2 3">TWF696</strain>
    </source>
</reference>
<proteinExistence type="predicted"/>
<keyword evidence="3" id="KW-1185">Reference proteome</keyword>
<feature type="region of interest" description="Disordered" evidence="1">
    <location>
        <begin position="1"/>
        <end position="49"/>
    </location>
</feature>